<dbReference type="Pfam" id="PF02518">
    <property type="entry name" value="HATPase_c"/>
    <property type="match status" value="1"/>
</dbReference>
<comment type="catalytic activity">
    <reaction evidence="1">
        <text>ATP + protein L-histidine = ADP + protein N-phospho-L-histidine.</text>
        <dbReference type="EC" id="2.7.13.3"/>
    </reaction>
</comment>
<reference evidence="13 14" key="1">
    <citation type="submission" date="2019-01" db="EMBL/GenBank/DDBJ databases">
        <title>PMF-metabolizing Aryl O-demethylase.</title>
        <authorList>
            <person name="Kim M."/>
        </authorList>
    </citation>
    <scope>NUCLEOTIDE SEQUENCE [LARGE SCALE GENOMIC DNA]</scope>
    <source>
        <strain evidence="13 14">PMF1</strain>
    </source>
</reference>
<evidence type="ECO:0000313" key="14">
    <source>
        <dbReference type="Proteomes" id="UP000289794"/>
    </source>
</evidence>
<dbReference type="Proteomes" id="UP000289794">
    <property type="component" value="Chromosome"/>
</dbReference>
<protein>
    <recommendedName>
        <fullName evidence="3">histidine kinase</fullName>
        <ecNumber evidence="3">2.7.13.3</ecNumber>
    </recommendedName>
</protein>
<evidence type="ECO:0000256" key="7">
    <source>
        <dbReference type="ARBA" id="ARBA00022777"/>
    </source>
</evidence>
<keyword evidence="9" id="KW-0902">Two-component regulatory system</keyword>
<keyword evidence="7 13" id="KW-0418">Kinase</keyword>
<dbReference type="SMART" id="SM00387">
    <property type="entry name" value="HATPase_c"/>
    <property type="match status" value="1"/>
</dbReference>
<evidence type="ECO:0000256" key="9">
    <source>
        <dbReference type="ARBA" id="ARBA00023012"/>
    </source>
</evidence>
<evidence type="ECO:0000256" key="11">
    <source>
        <dbReference type="SAM" id="Phobius"/>
    </source>
</evidence>
<dbReference type="InterPro" id="IPR036890">
    <property type="entry name" value="HATPase_C_sf"/>
</dbReference>
<dbReference type="PROSITE" id="PS50109">
    <property type="entry name" value="HIS_KIN"/>
    <property type="match status" value="1"/>
</dbReference>
<evidence type="ECO:0000256" key="3">
    <source>
        <dbReference type="ARBA" id="ARBA00012438"/>
    </source>
</evidence>
<evidence type="ECO:0000256" key="1">
    <source>
        <dbReference type="ARBA" id="ARBA00000085"/>
    </source>
</evidence>
<proteinExistence type="predicted"/>
<dbReference type="KEGG" id="bpro:PMF13cell1_03448"/>
<organism evidence="13 14">
    <name type="scientific">Blautia producta</name>
    <dbReference type="NCBI Taxonomy" id="33035"/>
    <lineage>
        <taxon>Bacteria</taxon>
        <taxon>Bacillati</taxon>
        <taxon>Bacillota</taxon>
        <taxon>Clostridia</taxon>
        <taxon>Lachnospirales</taxon>
        <taxon>Lachnospiraceae</taxon>
        <taxon>Blautia</taxon>
    </lineage>
</organism>
<feature type="transmembrane region" description="Helical" evidence="11">
    <location>
        <begin position="12"/>
        <end position="30"/>
    </location>
</feature>
<dbReference type="SUPFAM" id="SSF55874">
    <property type="entry name" value="ATPase domain of HSP90 chaperone/DNA topoisomerase II/histidine kinase"/>
    <property type="match status" value="1"/>
</dbReference>
<keyword evidence="4" id="KW-1003">Cell membrane</keyword>
<evidence type="ECO:0000259" key="12">
    <source>
        <dbReference type="PROSITE" id="PS50109"/>
    </source>
</evidence>
<dbReference type="RefSeq" id="WP_130181501.1">
    <property type="nucleotide sequence ID" value="NZ_CP035945.1"/>
</dbReference>
<keyword evidence="10 11" id="KW-0472">Membrane</keyword>
<accession>A0A4P6M1C3</accession>
<keyword evidence="8 11" id="KW-1133">Transmembrane helix</keyword>
<dbReference type="InterPro" id="IPR004358">
    <property type="entry name" value="Sig_transdc_His_kin-like_C"/>
</dbReference>
<keyword evidence="6 11" id="KW-0812">Transmembrane</keyword>
<sequence>MNFPDYIKDKTLTILLHFLCITGSFIYLYTCGLRKNQLLLFYLSWLFLLAVFLVTDWYKKNRYFKELFHILNFLDKPYLISEVMPDSFRLEDRLYKRVLRSSNKSVIDAVHHLESERTEYKDFIENWIHEVKLPITSMNLICDNNRTAETRKIKAQLAELENDVEKALFYARSDTVYQDYFIHKILLKDVVLTAIQRIRPYLIKNNVQIDLHGCTESVYCDDKWLEFILNQIFLNAVKYKKEDVCRISIDTSRENNCTALTVEDNGIGILDSEIGRIFDKGFTGTNGRHNRQSTGIGLYLCRKLCRKLGISIEARSKEGEYTKILLHFPDGSSHFSRDGQNAEA</sequence>
<name>A0A4P6M1C3_9FIRM</name>
<keyword evidence="5 13" id="KW-0808">Transferase</keyword>
<gene>
    <name evidence="13" type="primary">graS_2</name>
    <name evidence="13" type="ORF">PMF13cell1_03448</name>
</gene>
<dbReference type="GO" id="GO:0005886">
    <property type="term" value="C:plasma membrane"/>
    <property type="evidence" value="ECO:0007669"/>
    <property type="project" value="UniProtKB-SubCell"/>
</dbReference>
<dbReference type="PRINTS" id="PR00344">
    <property type="entry name" value="BCTRLSENSOR"/>
</dbReference>
<feature type="transmembrane region" description="Helical" evidence="11">
    <location>
        <begin position="36"/>
        <end position="58"/>
    </location>
</feature>
<dbReference type="InterPro" id="IPR003594">
    <property type="entry name" value="HATPase_dom"/>
</dbReference>
<dbReference type="InterPro" id="IPR050351">
    <property type="entry name" value="BphY/WalK/GraS-like"/>
</dbReference>
<dbReference type="InterPro" id="IPR005467">
    <property type="entry name" value="His_kinase_dom"/>
</dbReference>
<feature type="domain" description="Histidine kinase" evidence="12">
    <location>
        <begin position="126"/>
        <end position="332"/>
    </location>
</feature>
<dbReference type="EMBL" id="CP035945">
    <property type="protein sequence ID" value="QBE97885.1"/>
    <property type="molecule type" value="Genomic_DNA"/>
</dbReference>
<evidence type="ECO:0000256" key="6">
    <source>
        <dbReference type="ARBA" id="ARBA00022692"/>
    </source>
</evidence>
<dbReference type="AlphaFoldDB" id="A0A4P6M1C3"/>
<dbReference type="Gene3D" id="3.30.565.10">
    <property type="entry name" value="Histidine kinase-like ATPase, C-terminal domain"/>
    <property type="match status" value="1"/>
</dbReference>
<evidence type="ECO:0000256" key="8">
    <source>
        <dbReference type="ARBA" id="ARBA00022989"/>
    </source>
</evidence>
<dbReference type="GO" id="GO:0004721">
    <property type="term" value="F:phosphoprotein phosphatase activity"/>
    <property type="evidence" value="ECO:0007669"/>
    <property type="project" value="TreeGrafter"/>
</dbReference>
<comment type="subcellular location">
    <subcellularLocation>
        <location evidence="2">Cell membrane</location>
        <topology evidence="2">Multi-pass membrane protein</topology>
    </subcellularLocation>
</comment>
<evidence type="ECO:0000313" key="13">
    <source>
        <dbReference type="EMBL" id="QBE97885.1"/>
    </source>
</evidence>
<evidence type="ECO:0000256" key="5">
    <source>
        <dbReference type="ARBA" id="ARBA00022679"/>
    </source>
</evidence>
<evidence type="ECO:0000256" key="4">
    <source>
        <dbReference type="ARBA" id="ARBA00022475"/>
    </source>
</evidence>
<dbReference type="GO" id="GO:0016036">
    <property type="term" value="P:cellular response to phosphate starvation"/>
    <property type="evidence" value="ECO:0007669"/>
    <property type="project" value="TreeGrafter"/>
</dbReference>
<dbReference type="PANTHER" id="PTHR45453">
    <property type="entry name" value="PHOSPHATE REGULON SENSOR PROTEIN PHOR"/>
    <property type="match status" value="1"/>
</dbReference>
<dbReference type="PANTHER" id="PTHR45453:SF2">
    <property type="entry name" value="HISTIDINE KINASE"/>
    <property type="match status" value="1"/>
</dbReference>
<dbReference type="EC" id="2.7.13.3" evidence="3"/>
<evidence type="ECO:0000256" key="10">
    <source>
        <dbReference type="ARBA" id="ARBA00023136"/>
    </source>
</evidence>
<evidence type="ECO:0000256" key="2">
    <source>
        <dbReference type="ARBA" id="ARBA00004651"/>
    </source>
</evidence>
<dbReference type="GO" id="GO:0000155">
    <property type="term" value="F:phosphorelay sensor kinase activity"/>
    <property type="evidence" value="ECO:0007669"/>
    <property type="project" value="TreeGrafter"/>
</dbReference>